<keyword evidence="3" id="KW-1185">Reference proteome</keyword>
<evidence type="ECO:0000313" key="3">
    <source>
        <dbReference type="Proteomes" id="UP001304340"/>
    </source>
</evidence>
<keyword evidence="1" id="KW-1133">Transmembrane helix</keyword>
<gene>
    <name evidence="2" type="ORF">SANBI_001729</name>
</gene>
<evidence type="ECO:0000256" key="1">
    <source>
        <dbReference type="SAM" id="Phobius"/>
    </source>
</evidence>
<protein>
    <recommendedName>
        <fullName evidence="4">Fimbrial assembly protein</fullName>
    </recommendedName>
</protein>
<name>A0AAF0ZC85_9MICO</name>
<keyword evidence="1" id="KW-0812">Transmembrane</keyword>
<keyword evidence="1" id="KW-0472">Membrane</keyword>
<evidence type="ECO:0000313" key="2">
    <source>
        <dbReference type="EMBL" id="WPF84013.1"/>
    </source>
</evidence>
<dbReference type="KEGG" id="sbil:SANBI_001729"/>
<feature type="transmembrane region" description="Helical" evidence="1">
    <location>
        <begin position="47"/>
        <end position="66"/>
    </location>
</feature>
<dbReference type="EMBL" id="CP138359">
    <property type="protein sequence ID" value="WPF84013.1"/>
    <property type="molecule type" value="Genomic_DNA"/>
</dbReference>
<reference evidence="3" key="1">
    <citation type="submission" date="2023-11" db="EMBL/GenBank/DDBJ databases">
        <authorList>
            <person name="Helweg L.P."/>
            <person name="Kiel A."/>
            <person name="Hitz F."/>
            <person name="Ruckert-Reed C."/>
            <person name="Busche T."/>
            <person name="Kaltschmidt B."/>
            <person name="Kaltschmidt C."/>
        </authorList>
    </citation>
    <scope>NUCLEOTIDE SEQUENCE [LARGE SCALE GENOMIC DNA]</scope>
    <source>
        <strain evidence="3">4.1</strain>
    </source>
</reference>
<evidence type="ECO:0008006" key="4">
    <source>
        <dbReference type="Google" id="ProtNLM"/>
    </source>
</evidence>
<proteinExistence type="predicted"/>
<organism evidence="2 3">
    <name type="scientific">Sanguibacter biliveldensis</name>
    <dbReference type="NCBI Taxonomy" id="3030830"/>
    <lineage>
        <taxon>Bacteria</taxon>
        <taxon>Bacillati</taxon>
        <taxon>Actinomycetota</taxon>
        <taxon>Actinomycetes</taxon>
        <taxon>Micrococcales</taxon>
        <taxon>Sanguibacteraceae</taxon>
        <taxon>Sanguibacter</taxon>
    </lineage>
</organism>
<sequence>MSQTTEAPVRSALEPYRPMVSGAPALPQVNLLPPAVRERRALQRLKLYLLCGVAGSVVVAGGLWYYSTSELSSAVEARDTAQMQTSTLLREQTTYAEVPAIKARITDSEAARALITSNETLWKPQTDAILATLPLGAQVTNIVVESAGPMNGAPAALDALQVQGFAGIVVAIESPTVIDTSSWLASMSAVPGFLGATLDTSSLTEDDAQVPVYEVVAHVQVDPSVHTGRFTESEEGGE</sequence>
<dbReference type="RefSeq" id="WP_319160836.1">
    <property type="nucleotide sequence ID" value="NZ_CP138359.1"/>
</dbReference>
<accession>A0AAF0ZC85</accession>
<dbReference type="Proteomes" id="UP001304340">
    <property type="component" value="Chromosome"/>
</dbReference>
<dbReference type="AlphaFoldDB" id="A0AAF0ZC85"/>